<keyword evidence="4" id="KW-1185">Reference proteome</keyword>
<name>A0A8J9Y8D1_9NEOP</name>
<dbReference type="AlphaFoldDB" id="A0A8J9Y8D1"/>
<dbReference type="Proteomes" id="UP000838878">
    <property type="component" value="Chromosome 11"/>
</dbReference>
<dbReference type="EMBL" id="OV170231">
    <property type="protein sequence ID" value="CAH0717090.1"/>
    <property type="molecule type" value="Genomic_DNA"/>
</dbReference>
<reference evidence="3" key="1">
    <citation type="submission" date="2021-12" db="EMBL/GenBank/DDBJ databases">
        <authorList>
            <person name="Martin H S."/>
        </authorList>
    </citation>
    <scope>NUCLEOTIDE SEQUENCE</scope>
</reference>
<evidence type="ECO:0000259" key="2">
    <source>
        <dbReference type="Pfam" id="PF20700"/>
    </source>
</evidence>
<proteinExistence type="predicted"/>
<evidence type="ECO:0000313" key="4">
    <source>
        <dbReference type="Proteomes" id="UP000838878"/>
    </source>
</evidence>
<feature type="domain" description="Mutator-like transposase" evidence="2">
    <location>
        <begin position="32"/>
        <end position="161"/>
    </location>
</feature>
<dbReference type="OrthoDB" id="6781756at2759"/>
<dbReference type="Pfam" id="PF20700">
    <property type="entry name" value="Mutator"/>
    <property type="match status" value="1"/>
</dbReference>
<feature type="non-terminal residue" evidence="3">
    <location>
        <position position="206"/>
    </location>
</feature>
<dbReference type="InterPro" id="IPR049012">
    <property type="entry name" value="Mutator_transp_dom"/>
</dbReference>
<protein>
    <recommendedName>
        <fullName evidence="2">Mutator-like transposase domain-containing protein</fullName>
    </recommendedName>
</protein>
<sequence>MASACASGVDNTDNSLVTLDPVDTQPTETAVMCKETCLVHSEDYKDPQQVNLNIAATTGIIACGIGYSTFEELCSSMNIPSFSSKYYLKLQNDVYAKWEKTASESLAAAAAKEKEIALAEGRTKNAKFIGGKRTNFALKGGYQGRCHAAAVSFNSRAALSAIQKAFTEKNPGGKVEEVEKKKALKRKYNVEHPTRKKEIKRDTKTK</sequence>
<feature type="region of interest" description="Disordered" evidence="1">
    <location>
        <begin position="186"/>
        <end position="206"/>
    </location>
</feature>
<evidence type="ECO:0000256" key="1">
    <source>
        <dbReference type="SAM" id="MobiDB-lite"/>
    </source>
</evidence>
<gene>
    <name evidence="3" type="ORF">BINO364_LOCUS3732</name>
</gene>
<evidence type="ECO:0000313" key="3">
    <source>
        <dbReference type="EMBL" id="CAH0717090.1"/>
    </source>
</evidence>
<accession>A0A8J9Y8D1</accession>
<organism evidence="3 4">
    <name type="scientific">Brenthis ino</name>
    <name type="common">lesser marbled fritillary</name>
    <dbReference type="NCBI Taxonomy" id="405034"/>
    <lineage>
        <taxon>Eukaryota</taxon>
        <taxon>Metazoa</taxon>
        <taxon>Ecdysozoa</taxon>
        <taxon>Arthropoda</taxon>
        <taxon>Hexapoda</taxon>
        <taxon>Insecta</taxon>
        <taxon>Pterygota</taxon>
        <taxon>Neoptera</taxon>
        <taxon>Endopterygota</taxon>
        <taxon>Lepidoptera</taxon>
        <taxon>Glossata</taxon>
        <taxon>Ditrysia</taxon>
        <taxon>Papilionoidea</taxon>
        <taxon>Nymphalidae</taxon>
        <taxon>Heliconiinae</taxon>
        <taxon>Argynnini</taxon>
        <taxon>Brenthis</taxon>
    </lineage>
</organism>